<dbReference type="EMBL" id="FOKC01000011">
    <property type="protein sequence ID" value="SFB42470.1"/>
    <property type="molecule type" value="Genomic_DNA"/>
</dbReference>
<comment type="cofactor">
    <cofactor evidence="7">
        <name>heme</name>
        <dbReference type="ChEBI" id="CHEBI:30413"/>
    </cofactor>
</comment>
<dbReference type="InterPro" id="IPR017972">
    <property type="entry name" value="Cyt_P450_CS"/>
</dbReference>
<dbReference type="SUPFAM" id="SSF48264">
    <property type="entry name" value="Cytochrome P450"/>
    <property type="match status" value="1"/>
</dbReference>
<dbReference type="Proteomes" id="UP000199113">
    <property type="component" value="Unassembled WGS sequence"/>
</dbReference>
<organism evidence="10 11">
    <name type="scientific">Nocardioides alpinus</name>
    <dbReference type="NCBI Taxonomy" id="748909"/>
    <lineage>
        <taxon>Bacteria</taxon>
        <taxon>Bacillati</taxon>
        <taxon>Actinomycetota</taxon>
        <taxon>Actinomycetes</taxon>
        <taxon>Propionibacteriales</taxon>
        <taxon>Nocardioidaceae</taxon>
        <taxon>Nocardioides</taxon>
    </lineage>
</organism>
<dbReference type="PANTHER" id="PTHR24291:SF50">
    <property type="entry name" value="BIFUNCTIONAL ALBAFLAVENONE MONOOXYGENASE_TERPENE SYNTHASE"/>
    <property type="match status" value="1"/>
</dbReference>
<dbReference type="GO" id="GO:0005506">
    <property type="term" value="F:iron ion binding"/>
    <property type="evidence" value="ECO:0007669"/>
    <property type="project" value="InterPro"/>
</dbReference>
<dbReference type="Proteomes" id="UP000233565">
    <property type="component" value="Unassembled WGS sequence"/>
</dbReference>
<reference evidence="9 12" key="2">
    <citation type="submission" date="2017-12" db="EMBL/GenBank/DDBJ databases">
        <title>Pharmacopeia of the Arctic Ocean.</title>
        <authorList>
            <person name="Collins E."/>
            <person name="Ducluzeau A.-L."/>
        </authorList>
    </citation>
    <scope>NUCLEOTIDE SEQUENCE [LARGE SCALE GENOMIC DNA]</scope>
    <source>
        <strain evidence="9 12">DSM 23325</strain>
    </source>
</reference>
<dbReference type="Pfam" id="PF00067">
    <property type="entry name" value="p450"/>
    <property type="match status" value="1"/>
</dbReference>
<dbReference type="RefSeq" id="WP_091200949.1">
    <property type="nucleotide sequence ID" value="NZ_FOKC01000011.1"/>
</dbReference>
<evidence type="ECO:0000256" key="2">
    <source>
        <dbReference type="ARBA" id="ARBA00022617"/>
    </source>
</evidence>
<accession>A0A1I1B1G0</accession>
<dbReference type="GO" id="GO:0016705">
    <property type="term" value="F:oxidoreductase activity, acting on paired donors, with incorporation or reduction of molecular oxygen"/>
    <property type="evidence" value="ECO:0007669"/>
    <property type="project" value="InterPro"/>
</dbReference>
<proteinExistence type="inferred from homology"/>
<gene>
    <name evidence="9" type="ORF">CXG46_10955</name>
    <name evidence="10" type="ORF">SAMN05192575_11199</name>
</gene>
<dbReference type="EMBL" id="PJBV01000016">
    <property type="protein sequence ID" value="PKH40967.1"/>
    <property type="molecule type" value="Genomic_DNA"/>
</dbReference>
<evidence type="ECO:0000313" key="12">
    <source>
        <dbReference type="Proteomes" id="UP000233565"/>
    </source>
</evidence>
<keyword evidence="4 8" id="KW-0560">Oxidoreductase</keyword>
<dbReference type="InterPro" id="IPR002403">
    <property type="entry name" value="Cyt_P450_E_grp-IV"/>
</dbReference>
<evidence type="ECO:0000256" key="1">
    <source>
        <dbReference type="ARBA" id="ARBA00010617"/>
    </source>
</evidence>
<dbReference type="InterPro" id="IPR036396">
    <property type="entry name" value="Cyt_P450_sf"/>
</dbReference>
<feature type="binding site" description="axial binding residue" evidence="7">
    <location>
        <position position="409"/>
    </location>
    <ligand>
        <name>heme</name>
        <dbReference type="ChEBI" id="CHEBI:30413"/>
    </ligand>
    <ligandPart>
        <name>Fe</name>
        <dbReference type="ChEBI" id="CHEBI:18248"/>
    </ligandPart>
</feature>
<evidence type="ECO:0000313" key="9">
    <source>
        <dbReference type="EMBL" id="PKH40967.1"/>
    </source>
</evidence>
<dbReference type="InterPro" id="IPR001128">
    <property type="entry name" value="Cyt_P450"/>
</dbReference>
<evidence type="ECO:0000256" key="6">
    <source>
        <dbReference type="ARBA" id="ARBA00023033"/>
    </source>
</evidence>
<dbReference type="PRINTS" id="PR00465">
    <property type="entry name" value="EP450IV"/>
</dbReference>
<comment type="similarity">
    <text evidence="1 8">Belongs to the cytochrome P450 family.</text>
</comment>
<dbReference type="Gene3D" id="1.10.630.10">
    <property type="entry name" value="Cytochrome P450"/>
    <property type="match status" value="1"/>
</dbReference>
<evidence type="ECO:0000256" key="3">
    <source>
        <dbReference type="ARBA" id="ARBA00022723"/>
    </source>
</evidence>
<evidence type="ECO:0000313" key="11">
    <source>
        <dbReference type="Proteomes" id="UP000199113"/>
    </source>
</evidence>
<evidence type="ECO:0000256" key="8">
    <source>
        <dbReference type="RuleBase" id="RU000461"/>
    </source>
</evidence>
<dbReference type="PANTHER" id="PTHR24291">
    <property type="entry name" value="CYTOCHROME P450 FAMILY 4"/>
    <property type="match status" value="1"/>
</dbReference>
<keyword evidence="5 7" id="KW-0408">Iron</keyword>
<evidence type="ECO:0000313" key="10">
    <source>
        <dbReference type="EMBL" id="SFB42470.1"/>
    </source>
</evidence>
<evidence type="ECO:0000256" key="7">
    <source>
        <dbReference type="PIRSR" id="PIRSR602403-1"/>
    </source>
</evidence>
<keyword evidence="2 7" id="KW-0349">Heme</keyword>
<keyword evidence="3 7" id="KW-0479">Metal-binding</keyword>
<name>A0A1I1B1G0_9ACTN</name>
<dbReference type="InterPro" id="IPR050196">
    <property type="entry name" value="Cytochrome_P450_Monoox"/>
</dbReference>
<keyword evidence="6 8" id="KW-0503">Monooxygenase</keyword>
<dbReference type="AlphaFoldDB" id="A0A1I1B1G0"/>
<evidence type="ECO:0000256" key="4">
    <source>
        <dbReference type="ARBA" id="ARBA00023002"/>
    </source>
</evidence>
<dbReference type="OrthoDB" id="7376058at2"/>
<dbReference type="STRING" id="748909.SAMN05192575_11199"/>
<dbReference type="GO" id="GO:0020037">
    <property type="term" value="F:heme binding"/>
    <property type="evidence" value="ECO:0007669"/>
    <property type="project" value="InterPro"/>
</dbReference>
<reference evidence="10" key="1">
    <citation type="submission" date="2016-10" db="EMBL/GenBank/DDBJ databases">
        <authorList>
            <person name="de Groot N.N."/>
        </authorList>
    </citation>
    <scope>NUCLEOTIDE SEQUENCE [LARGE SCALE GENOMIC DNA]</scope>
    <source>
        <strain evidence="10">CGMCC 1.10697</strain>
    </source>
</reference>
<dbReference type="PROSITE" id="PS00086">
    <property type="entry name" value="CYTOCHROME_P450"/>
    <property type="match status" value="1"/>
</dbReference>
<keyword evidence="12" id="KW-1185">Reference proteome</keyword>
<protein>
    <submittedName>
        <fullName evidence="10">Cytochrome P450</fullName>
    </submittedName>
</protein>
<dbReference type="GO" id="GO:0004497">
    <property type="term" value="F:monooxygenase activity"/>
    <property type="evidence" value="ECO:0007669"/>
    <property type="project" value="UniProtKB-KW"/>
</dbReference>
<sequence length="466" mass="50051">MSGRTSVATRLQAMQPTDLGVPGPTSLDMARAFRSVRRDPLSFLVEVSQRYGDLVAFPVPGPPALLVNDPDDVRHVLQTAARNWGKKTVQYGALSRVTGQGLLASAEPGWIEHRRVAAPAFHHQRLEAVSDQVRAAADEAFSAGLGALSPGSGRVVDVASLTHRVGLDAVGRALFSADLSGHAQQLLDATSDAAELVVRLGRSILPTAEWAPTPTNVRLRLTRRRLDAITSDLIAERRAAGRPTAGSVHGDDLLGLLLDSGMADAEVRDELVTMVIAGHETVAGALTWTLMLLAEHPAAQDRLRSELSGLDRPVSLLDPRDRIPWTRAVIDEALRLYPPAWAISRRSLGPDVIGGVEVPAGTLAIISPWLVHRRAESWPDPASFRPERFLDPAAARSGYLPFGQGPRLCIGRDFAIGEMAVVLDRLLVDHRVGLPQGWSRPEAQAQVAVHPRGGMPLLVTRLAGTA</sequence>
<dbReference type="PRINTS" id="PR00385">
    <property type="entry name" value="P450"/>
</dbReference>
<evidence type="ECO:0000256" key="5">
    <source>
        <dbReference type="ARBA" id="ARBA00023004"/>
    </source>
</evidence>